<dbReference type="GO" id="GO:0004497">
    <property type="term" value="F:monooxygenase activity"/>
    <property type="evidence" value="ECO:0007669"/>
    <property type="project" value="UniProtKB-KW"/>
</dbReference>
<dbReference type="SUPFAM" id="SSF48264">
    <property type="entry name" value="Cytochrome P450"/>
    <property type="match status" value="1"/>
</dbReference>
<name>A0A8H4XKP1_9HYPO</name>
<dbReference type="AlphaFoldDB" id="A0A8H4XKP1"/>
<comment type="cofactor">
    <cofactor evidence="6">
        <name>heme</name>
        <dbReference type="ChEBI" id="CHEBI:30413"/>
    </cofactor>
</comment>
<evidence type="ECO:0000256" key="1">
    <source>
        <dbReference type="ARBA" id="ARBA00010617"/>
    </source>
</evidence>
<keyword evidence="9" id="KW-1185">Reference proteome</keyword>
<dbReference type="CDD" id="cd11065">
    <property type="entry name" value="CYP64-like"/>
    <property type="match status" value="1"/>
</dbReference>
<keyword evidence="3 7" id="KW-0560">Oxidoreductase</keyword>
<proteinExistence type="inferred from homology"/>
<keyword evidence="4 6" id="KW-0408">Iron</keyword>
<dbReference type="Proteomes" id="UP000635477">
    <property type="component" value="Unassembled WGS sequence"/>
</dbReference>
<comment type="similarity">
    <text evidence="1 7">Belongs to the cytochrome P450 family.</text>
</comment>
<feature type="binding site" description="axial binding residue" evidence="6">
    <location>
        <position position="432"/>
    </location>
    <ligand>
        <name>heme</name>
        <dbReference type="ChEBI" id="CHEBI:30413"/>
    </ligand>
    <ligandPart>
        <name>Fe</name>
        <dbReference type="ChEBI" id="CHEBI:18248"/>
    </ligandPart>
</feature>
<evidence type="ECO:0000313" key="8">
    <source>
        <dbReference type="EMBL" id="KAF4979180.1"/>
    </source>
</evidence>
<dbReference type="Gene3D" id="1.10.630.10">
    <property type="entry name" value="Cytochrome P450"/>
    <property type="match status" value="1"/>
</dbReference>
<organism evidence="8 9">
    <name type="scientific">Fusarium zealandicum</name>
    <dbReference type="NCBI Taxonomy" id="1053134"/>
    <lineage>
        <taxon>Eukaryota</taxon>
        <taxon>Fungi</taxon>
        <taxon>Dikarya</taxon>
        <taxon>Ascomycota</taxon>
        <taxon>Pezizomycotina</taxon>
        <taxon>Sordariomycetes</taxon>
        <taxon>Hypocreomycetidae</taxon>
        <taxon>Hypocreales</taxon>
        <taxon>Nectriaceae</taxon>
        <taxon>Fusarium</taxon>
        <taxon>Fusarium staphyleae species complex</taxon>
    </lineage>
</organism>
<dbReference type="InterPro" id="IPR002401">
    <property type="entry name" value="Cyt_P450_E_grp-I"/>
</dbReference>
<evidence type="ECO:0000256" key="6">
    <source>
        <dbReference type="PIRSR" id="PIRSR602401-1"/>
    </source>
</evidence>
<dbReference type="PRINTS" id="PR00385">
    <property type="entry name" value="P450"/>
</dbReference>
<dbReference type="InterPro" id="IPR050364">
    <property type="entry name" value="Cytochrome_P450_fung"/>
</dbReference>
<keyword evidence="6 7" id="KW-0349">Heme</keyword>
<reference evidence="8" key="2">
    <citation type="submission" date="2020-05" db="EMBL/GenBank/DDBJ databases">
        <authorList>
            <person name="Kim H.-S."/>
            <person name="Proctor R.H."/>
            <person name="Brown D.W."/>
        </authorList>
    </citation>
    <scope>NUCLEOTIDE SEQUENCE</scope>
    <source>
        <strain evidence="8">NRRL 22465</strain>
    </source>
</reference>
<reference evidence="8" key="1">
    <citation type="journal article" date="2020" name="BMC Genomics">
        <title>Correction to: Identification and distribution of gene clusters required for synthesis of sphingolipid metabolism inhibitors in diverse species of the filamentous fungus Fusarium.</title>
        <authorList>
            <person name="Kim H.S."/>
            <person name="Lohmar J.M."/>
            <person name="Busman M."/>
            <person name="Brown D.W."/>
            <person name="Naumann T.A."/>
            <person name="Divon H.H."/>
            <person name="Lysoe E."/>
            <person name="Uhlig S."/>
            <person name="Proctor R.H."/>
        </authorList>
    </citation>
    <scope>NUCLEOTIDE SEQUENCE</scope>
    <source>
        <strain evidence="8">NRRL 22465</strain>
    </source>
</reference>
<dbReference type="PANTHER" id="PTHR46300">
    <property type="entry name" value="P450, PUTATIVE (EUROFUNG)-RELATED-RELATED"/>
    <property type="match status" value="1"/>
</dbReference>
<evidence type="ECO:0000256" key="7">
    <source>
        <dbReference type="RuleBase" id="RU000461"/>
    </source>
</evidence>
<dbReference type="EMBL" id="JABEYC010000315">
    <property type="protein sequence ID" value="KAF4979180.1"/>
    <property type="molecule type" value="Genomic_DNA"/>
</dbReference>
<dbReference type="GO" id="GO:0020037">
    <property type="term" value="F:heme binding"/>
    <property type="evidence" value="ECO:0007669"/>
    <property type="project" value="InterPro"/>
</dbReference>
<dbReference type="GO" id="GO:0005506">
    <property type="term" value="F:iron ion binding"/>
    <property type="evidence" value="ECO:0007669"/>
    <property type="project" value="InterPro"/>
</dbReference>
<dbReference type="InterPro" id="IPR036396">
    <property type="entry name" value="Cyt_P450_sf"/>
</dbReference>
<gene>
    <name evidence="8" type="ORF">FZEAL_4553</name>
</gene>
<sequence>MAFSFDRLYVSLKIRMKGAKPPPGPKGWPVVGNAPELANSDGNLIPIFSKWAKQYGDVVQFSILGEKQVVLLSDVIAQELFVKRGSKYSDRGVPWAMAYITREFNPALMPKNDAWRKERKLLHSAVSITTNDKYLGLMEQEANLTLRDLIRSPGDFDSHFKRYAFGVLTRSMLGFRVHSANDPFIVKTDSFINEAMKCFRPDEYPRNVFSILRNLPSWLVPSHAEMVRLQKEAYDNICQLRQRVETLIQKGTAGESIYRQFLENREQYYITDEQAGYTFDSIVGGGTRSPYNALLTFLYLMMEYPEWQEKLQKEVDTVVGPDLPLCFADFPKLPAVRAVVKEGIRYRSIMAELEIPHRLEQDDTYGGYFFPKHTVFHANYAAILMDKDTYPDQQPFNPARWLEPSYPTYKEPLTLHPNCQNFTPFGYGRRACPGYDFSERTLVILVALIAWGCEIRKPIDPETKRPVVVDMKYEPTPNPRPLPFPCDIRPRSVERSRLVELQAEKCEATH</sequence>
<comment type="caution">
    <text evidence="8">The sequence shown here is derived from an EMBL/GenBank/DDBJ whole genome shotgun (WGS) entry which is preliminary data.</text>
</comment>
<evidence type="ECO:0000313" key="9">
    <source>
        <dbReference type="Proteomes" id="UP000635477"/>
    </source>
</evidence>
<dbReference type="InterPro" id="IPR017972">
    <property type="entry name" value="Cyt_P450_CS"/>
</dbReference>
<dbReference type="InterPro" id="IPR001128">
    <property type="entry name" value="Cyt_P450"/>
</dbReference>
<dbReference type="PANTHER" id="PTHR46300:SF2">
    <property type="entry name" value="CYTOCHROME P450 MONOOXYGENASE ALNH-RELATED"/>
    <property type="match status" value="1"/>
</dbReference>
<keyword evidence="5 7" id="KW-0503">Monooxygenase</keyword>
<dbReference type="PRINTS" id="PR00463">
    <property type="entry name" value="EP450I"/>
</dbReference>
<accession>A0A8H4XKP1</accession>
<dbReference type="Pfam" id="PF00067">
    <property type="entry name" value="p450"/>
    <property type="match status" value="1"/>
</dbReference>
<keyword evidence="2 6" id="KW-0479">Metal-binding</keyword>
<evidence type="ECO:0008006" key="10">
    <source>
        <dbReference type="Google" id="ProtNLM"/>
    </source>
</evidence>
<evidence type="ECO:0000256" key="5">
    <source>
        <dbReference type="ARBA" id="ARBA00023033"/>
    </source>
</evidence>
<evidence type="ECO:0000256" key="2">
    <source>
        <dbReference type="ARBA" id="ARBA00022723"/>
    </source>
</evidence>
<protein>
    <recommendedName>
        <fullName evidence="10">Cytochrome P450</fullName>
    </recommendedName>
</protein>
<dbReference type="OrthoDB" id="1103324at2759"/>
<dbReference type="PROSITE" id="PS00086">
    <property type="entry name" value="CYTOCHROME_P450"/>
    <property type="match status" value="1"/>
</dbReference>
<evidence type="ECO:0000256" key="4">
    <source>
        <dbReference type="ARBA" id="ARBA00023004"/>
    </source>
</evidence>
<evidence type="ECO:0000256" key="3">
    <source>
        <dbReference type="ARBA" id="ARBA00023002"/>
    </source>
</evidence>
<dbReference type="GO" id="GO:0016705">
    <property type="term" value="F:oxidoreductase activity, acting on paired donors, with incorporation or reduction of molecular oxygen"/>
    <property type="evidence" value="ECO:0007669"/>
    <property type="project" value="InterPro"/>
</dbReference>